<dbReference type="GO" id="GO:0006096">
    <property type="term" value="P:glycolytic process"/>
    <property type="evidence" value="ECO:0007669"/>
    <property type="project" value="UniProtKB-KW"/>
</dbReference>
<dbReference type="InterPro" id="IPR013785">
    <property type="entry name" value="Aldolase_TIM"/>
</dbReference>
<evidence type="ECO:0000256" key="9">
    <source>
        <dbReference type="ARBA" id="ARBA00023235"/>
    </source>
</evidence>
<evidence type="ECO:0000256" key="1">
    <source>
        <dbReference type="ARBA" id="ARBA00000474"/>
    </source>
</evidence>
<dbReference type="GO" id="GO:0006094">
    <property type="term" value="P:gluconeogenesis"/>
    <property type="evidence" value="ECO:0007669"/>
    <property type="project" value="UniProtKB-KW"/>
</dbReference>
<keyword evidence="9 10" id="KW-0413">Isomerase</keyword>
<evidence type="ECO:0000256" key="6">
    <source>
        <dbReference type="ARBA" id="ARBA00011940"/>
    </source>
</evidence>
<evidence type="ECO:0000256" key="7">
    <source>
        <dbReference type="ARBA" id="ARBA00019397"/>
    </source>
</evidence>
<evidence type="ECO:0000256" key="3">
    <source>
        <dbReference type="ARBA" id="ARBA00004742"/>
    </source>
</evidence>
<dbReference type="InterPro" id="IPR000652">
    <property type="entry name" value="Triosephosphate_isomerase"/>
</dbReference>
<sequence length="77" mass="8425">MSRRFIVGGNWKMNGDKDKITEIVSNLMRGPLDPNAEVVIGVPSIYLAYVKSIMPDNISVAAQNCWKVPNGAFTGNN</sequence>
<comment type="similarity">
    <text evidence="4 10">Belongs to the triosephosphate isomerase family.</text>
</comment>
<dbReference type="EC" id="5.3.1.1" evidence="6 10"/>
<protein>
    <recommendedName>
        <fullName evidence="7 10">Triosephosphate isomerase</fullName>
        <ecNumber evidence="6 10">5.3.1.1</ecNumber>
    </recommendedName>
</protein>
<evidence type="ECO:0000256" key="8">
    <source>
        <dbReference type="ARBA" id="ARBA00022432"/>
    </source>
</evidence>
<gene>
    <name evidence="11" type="primary">jg23307</name>
    <name evidence="11" type="ORF">PAEG_LOCUS6477</name>
</gene>
<dbReference type="OrthoDB" id="6715177at2759"/>
<comment type="subunit">
    <text evidence="5">Homodimer.</text>
</comment>
<dbReference type="Gene3D" id="3.20.20.70">
    <property type="entry name" value="Aldolase class I"/>
    <property type="match status" value="1"/>
</dbReference>
<dbReference type="PROSITE" id="PS51440">
    <property type="entry name" value="TIM_2"/>
    <property type="match status" value="1"/>
</dbReference>
<keyword evidence="10" id="KW-0324">Glycolysis</keyword>
<dbReference type="PANTHER" id="PTHR21139">
    <property type="entry name" value="TRIOSEPHOSPHATE ISOMERASE"/>
    <property type="match status" value="1"/>
</dbReference>
<organism evidence="11 12">
    <name type="scientific">Pararge aegeria aegeria</name>
    <dbReference type="NCBI Taxonomy" id="348720"/>
    <lineage>
        <taxon>Eukaryota</taxon>
        <taxon>Metazoa</taxon>
        <taxon>Ecdysozoa</taxon>
        <taxon>Arthropoda</taxon>
        <taxon>Hexapoda</taxon>
        <taxon>Insecta</taxon>
        <taxon>Pterygota</taxon>
        <taxon>Neoptera</taxon>
        <taxon>Endopterygota</taxon>
        <taxon>Lepidoptera</taxon>
        <taxon>Glossata</taxon>
        <taxon>Ditrysia</taxon>
        <taxon>Papilionoidea</taxon>
        <taxon>Nymphalidae</taxon>
        <taxon>Satyrinae</taxon>
        <taxon>Satyrini</taxon>
        <taxon>Parargina</taxon>
        <taxon>Pararge</taxon>
    </lineage>
</organism>
<accession>A0A8S4QVA1</accession>
<evidence type="ECO:0000313" key="11">
    <source>
        <dbReference type="EMBL" id="CAH2219332.1"/>
    </source>
</evidence>
<evidence type="ECO:0000256" key="10">
    <source>
        <dbReference type="RuleBase" id="RU363013"/>
    </source>
</evidence>
<comment type="pathway">
    <text evidence="2 10">Carbohydrate degradation; glycolysis; D-glyceraldehyde 3-phosphate from glycerone phosphate: step 1/1.</text>
</comment>
<keyword evidence="8 10" id="KW-0312">Gluconeogenesis</keyword>
<evidence type="ECO:0000256" key="2">
    <source>
        <dbReference type="ARBA" id="ARBA00004680"/>
    </source>
</evidence>
<dbReference type="GO" id="GO:0005829">
    <property type="term" value="C:cytosol"/>
    <property type="evidence" value="ECO:0007669"/>
    <property type="project" value="TreeGrafter"/>
</dbReference>
<comment type="pathway">
    <text evidence="3 10">Carbohydrate biosynthesis; gluconeogenesis.</text>
</comment>
<evidence type="ECO:0000256" key="5">
    <source>
        <dbReference type="ARBA" id="ARBA00011738"/>
    </source>
</evidence>
<dbReference type="GO" id="GO:0019563">
    <property type="term" value="P:glycerol catabolic process"/>
    <property type="evidence" value="ECO:0007669"/>
    <property type="project" value="TreeGrafter"/>
</dbReference>
<dbReference type="AlphaFoldDB" id="A0A8S4QVA1"/>
<dbReference type="EMBL" id="CAKXAJ010019899">
    <property type="protein sequence ID" value="CAH2219332.1"/>
    <property type="molecule type" value="Genomic_DNA"/>
</dbReference>
<dbReference type="PANTHER" id="PTHR21139:SF2">
    <property type="entry name" value="TRIOSEPHOSPHATE ISOMERASE"/>
    <property type="match status" value="1"/>
</dbReference>
<dbReference type="Proteomes" id="UP000838756">
    <property type="component" value="Unassembled WGS sequence"/>
</dbReference>
<evidence type="ECO:0000313" key="12">
    <source>
        <dbReference type="Proteomes" id="UP000838756"/>
    </source>
</evidence>
<dbReference type="SUPFAM" id="SSF51351">
    <property type="entry name" value="Triosephosphate isomerase (TIM)"/>
    <property type="match status" value="1"/>
</dbReference>
<name>A0A8S4QVA1_9NEOP</name>
<comment type="caution">
    <text evidence="11">The sequence shown here is derived from an EMBL/GenBank/DDBJ whole genome shotgun (WGS) entry which is preliminary data.</text>
</comment>
<proteinExistence type="inferred from homology"/>
<dbReference type="InterPro" id="IPR035990">
    <property type="entry name" value="TIM_sf"/>
</dbReference>
<comment type="catalytic activity">
    <reaction evidence="1 10">
        <text>D-glyceraldehyde 3-phosphate = dihydroxyacetone phosphate</text>
        <dbReference type="Rhea" id="RHEA:18585"/>
        <dbReference type="ChEBI" id="CHEBI:57642"/>
        <dbReference type="ChEBI" id="CHEBI:59776"/>
        <dbReference type="EC" id="5.3.1.1"/>
    </reaction>
</comment>
<reference evidence="11" key="1">
    <citation type="submission" date="2022-03" db="EMBL/GenBank/DDBJ databases">
        <authorList>
            <person name="Lindestad O."/>
        </authorList>
    </citation>
    <scope>NUCLEOTIDE SEQUENCE</scope>
</reference>
<dbReference type="GO" id="GO:0004807">
    <property type="term" value="F:triose-phosphate isomerase activity"/>
    <property type="evidence" value="ECO:0007669"/>
    <property type="project" value="UniProtKB-EC"/>
</dbReference>
<dbReference type="Pfam" id="PF00121">
    <property type="entry name" value="TIM"/>
    <property type="match status" value="1"/>
</dbReference>
<keyword evidence="12" id="KW-1185">Reference proteome</keyword>
<dbReference type="GO" id="GO:0046166">
    <property type="term" value="P:glyceraldehyde-3-phosphate biosynthetic process"/>
    <property type="evidence" value="ECO:0007669"/>
    <property type="project" value="TreeGrafter"/>
</dbReference>
<evidence type="ECO:0000256" key="4">
    <source>
        <dbReference type="ARBA" id="ARBA00007422"/>
    </source>
</evidence>